<dbReference type="EMBL" id="GGEC01073693">
    <property type="protein sequence ID" value="MBX54177.1"/>
    <property type="molecule type" value="Transcribed_RNA"/>
</dbReference>
<protein>
    <submittedName>
        <fullName evidence="1">Uncharacterized protein</fullName>
    </submittedName>
</protein>
<sequence length="30" mass="3826">MHYMHIYFIGISLNFNHSKLQMFFFCWKKL</sequence>
<evidence type="ECO:0000313" key="1">
    <source>
        <dbReference type="EMBL" id="MBX54177.1"/>
    </source>
</evidence>
<dbReference type="AlphaFoldDB" id="A0A2P2PHN0"/>
<proteinExistence type="predicted"/>
<organism evidence="1">
    <name type="scientific">Rhizophora mucronata</name>
    <name type="common">Asiatic mangrove</name>
    <dbReference type="NCBI Taxonomy" id="61149"/>
    <lineage>
        <taxon>Eukaryota</taxon>
        <taxon>Viridiplantae</taxon>
        <taxon>Streptophyta</taxon>
        <taxon>Embryophyta</taxon>
        <taxon>Tracheophyta</taxon>
        <taxon>Spermatophyta</taxon>
        <taxon>Magnoliopsida</taxon>
        <taxon>eudicotyledons</taxon>
        <taxon>Gunneridae</taxon>
        <taxon>Pentapetalae</taxon>
        <taxon>rosids</taxon>
        <taxon>fabids</taxon>
        <taxon>Malpighiales</taxon>
        <taxon>Rhizophoraceae</taxon>
        <taxon>Rhizophora</taxon>
    </lineage>
</organism>
<accession>A0A2P2PHN0</accession>
<name>A0A2P2PHN0_RHIMU</name>
<reference evidence="1" key="1">
    <citation type="submission" date="2018-02" db="EMBL/GenBank/DDBJ databases">
        <title>Rhizophora mucronata_Transcriptome.</title>
        <authorList>
            <person name="Meera S.P."/>
            <person name="Sreeshan A."/>
            <person name="Augustine A."/>
        </authorList>
    </citation>
    <scope>NUCLEOTIDE SEQUENCE</scope>
    <source>
        <tissue evidence="1">Leaf</tissue>
    </source>
</reference>